<reference evidence="2 3" key="1">
    <citation type="journal article" date="2015" name="Sci. Rep.">
        <title>The power of single molecule real-time sequencing technology in the de novo assembly of a eukaryotic genome.</title>
        <authorList>
            <person name="Sakai H."/>
            <person name="Naito K."/>
            <person name="Ogiso-Tanaka E."/>
            <person name="Takahashi Y."/>
            <person name="Iseki K."/>
            <person name="Muto C."/>
            <person name="Satou K."/>
            <person name="Teruya K."/>
            <person name="Shiroma A."/>
            <person name="Shimoji M."/>
            <person name="Hirano T."/>
            <person name="Itoh T."/>
            <person name="Kaga A."/>
            <person name="Tomooka N."/>
        </authorList>
    </citation>
    <scope>NUCLEOTIDE SEQUENCE [LARGE SCALE GENOMIC DNA]</scope>
    <source>
        <strain evidence="3">cv. Shumari</strain>
    </source>
</reference>
<keyword evidence="1" id="KW-1133">Transmembrane helix</keyword>
<protein>
    <submittedName>
        <fullName evidence="2">Uncharacterized protein</fullName>
    </submittedName>
</protein>
<gene>
    <name evidence="2" type="primary">Vigan.08G100000</name>
    <name evidence="2" type="ORF">VIGAN_08100000</name>
</gene>
<dbReference type="AlphaFoldDB" id="A0A0S3SNJ1"/>
<keyword evidence="1" id="KW-0812">Transmembrane</keyword>
<dbReference type="EMBL" id="AP015041">
    <property type="protein sequence ID" value="BAT94401.1"/>
    <property type="molecule type" value="Genomic_DNA"/>
</dbReference>
<name>A0A0S3SNJ1_PHAAN</name>
<feature type="transmembrane region" description="Helical" evidence="1">
    <location>
        <begin position="44"/>
        <end position="63"/>
    </location>
</feature>
<proteinExistence type="predicted"/>
<evidence type="ECO:0000256" key="1">
    <source>
        <dbReference type="SAM" id="Phobius"/>
    </source>
</evidence>
<keyword evidence="3" id="KW-1185">Reference proteome</keyword>
<evidence type="ECO:0000313" key="2">
    <source>
        <dbReference type="EMBL" id="BAT94401.1"/>
    </source>
</evidence>
<keyword evidence="1" id="KW-0472">Membrane</keyword>
<sequence>MDGWPKMRNCICRVQCRFDSIRLSVFVSKSSSSISSKKSAYQTINAYSICFYVSFTLILFTSISKTSPSPIAYRFSLSTFSQ</sequence>
<dbReference type="Proteomes" id="UP000291084">
    <property type="component" value="Chromosome 8"/>
</dbReference>
<organism evidence="2 3">
    <name type="scientific">Vigna angularis var. angularis</name>
    <dbReference type="NCBI Taxonomy" id="157739"/>
    <lineage>
        <taxon>Eukaryota</taxon>
        <taxon>Viridiplantae</taxon>
        <taxon>Streptophyta</taxon>
        <taxon>Embryophyta</taxon>
        <taxon>Tracheophyta</taxon>
        <taxon>Spermatophyta</taxon>
        <taxon>Magnoliopsida</taxon>
        <taxon>eudicotyledons</taxon>
        <taxon>Gunneridae</taxon>
        <taxon>Pentapetalae</taxon>
        <taxon>rosids</taxon>
        <taxon>fabids</taxon>
        <taxon>Fabales</taxon>
        <taxon>Fabaceae</taxon>
        <taxon>Papilionoideae</taxon>
        <taxon>50 kb inversion clade</taxon>
        <taxon>NPAAA clade</taxon>
        <taxon>indigoferoid/millettioid clade</taxon>
        <taxon>Phaseoleae</taxon>
        <taxon>Vigna</taxon>
    </lineage>
</organism>
<accession>A0A0S3SNJ1</accession>
<evidence type="ECO:0000313" key="3">
    <source>
        <dbReference type="Proteomes" id="UP000291084"/>
    </source>
</evidence>